<accession>A0AAJ6MV80</accession>
<gene>
    <name evidence="1" type="ORF">RI108_09625</name>
</gene>
<evidence type="ECO:0000313" key="1">
    <source>
        <dbReference type="EMBL" id="WNC11639.1"/>
    </source>
</evidence>
<reference evidence="1" key="1">
    <citation type="submission" date="2023-09" db="EMBL/GenBank/DDBJ databases">
        <title>First report of Pseudomonas coleopterorum DJ13 causing leaf spot on Rhododendron pulchrum Sweet in China.</title>
        <authorList>
            <person name="Zhang Y."/>
        </authorList>
    </citation>
    <scope>NUCLEOTIDE SEQUENCE</scope>
    <source>
        <strain evidence="1">DJ13</strain>
    </source>
</reference>
<dbReference type="RefSeq" id="WP_310792903.1">
    <property type="nucleotide sequence ID" value="NZ_CP134081.1"/>
</dbReference>
<dbReference type="EMBL" id="CP134081">
    <property type="protein sequence ID" value="WNC11639.1"/>
    <property type="molecule type" value="Genomic_DNA"/>
</dbReference>
<organism evidence="1 2">
    <name type="scientific">Pseudomonas coleopterorum</name>
    <dbReference type="NCBI Taxonomy" id="1605838"/>
    <lineage>
        <taxon>Bacteria</taxon>
        <taxon>Pseudomonadati</taxon>
        <taxon>Pseudomonadota</taxon>
        <taxon>Gammaproteobacteria</taxon>
        <taxon>Pseudomonadales</taxon>
        <taxon>Pseudomonadaceae</taxon>
        <taxon>Pseudomonas</taxon>
    </lineage>
</organism>
<proteinExistence type="predicted"/>
<protein>
    <recommendedName>
        <fullName evidence="3">Phage tail assembly chaperone protein</fullName>
    </recommendedName>
</protein>
<evidence type="ECO:0000313" key="2">
    <source>
        <dbReference type="Proteomes" id="UP001258207"/>
    </source>
</evidence>
<dbReference type="AlphaFoldDB" id="A0AAJ6MV80"/>
<dbReference type="Proteomes" id="UP001258207">
    <property type="component" value="Chromosome"/>
</dbReference>
<sequence>MTLYFHAASLAFFNTEISGAHTLEVDDPTWVRPMVDVPDPAWKRPRIRVIDADWDGQGEPTFHSIEDPAAVAPTVSIQDIDAPAPQKVIPNPDCTLPPKAELVEISPTQHAELFAELYRTGRPLGADAQGYPVLLDVPPLSNEQRAVIERDWRDHQLASTDALVARHRDEVDTQQATTLTGEQYQELQQWRMGLRHWPQARAFPGAEQRPTIPQWLEALRHP</sequence>
<name>A0AAJ6MV80_9PSED</name>
<evidence type="ECO:0008006" key="3">
    <source>
        <dbReference type="Google" id="ProtNLM"/>
    </source>
</evidence>